<evidence type="ECO:0000259" key="3">
    <source>
        <dbReference type="Pfam" id="PF14346"/>
    </source>
</evidence>
<feature type="domain" description="DUF4398" evidence="3">
    <location>
        <begin position="34"/>
        <end position="112"/>
    </location>
</feature>
<keyword evidence="5" id="KW-1185">Reference proteome</keyword>
<evidence type="ECO:0000313" key="5">
    <source>
        <dbReference type="Proteomes" id="UP000788419"/>
    </source>
</evidence>
<evidence type="ECO:0000256" key="2">
    <source>
        <dbReference type="SAM" id="SignalP"/>
    </source>
</evidence>
<reference evidence="4 5" key="1">
    <citation type="submission" date="2017-10" db="EMBL/GenBank/DDBJ databases">
        <title>Whole genome sequencing of members of genus Pseudoxanthomonas.</title>
        <authorList>
            <person name="Kumar S."/>
            <person name="Bansal K."/>
            <person name="Kaur A."/>
            <person name="Patil P."/>
            <person name="Sharma S."/>
            <person name="Patil P.B."/>
        </authorList>
    </citation>
    <scope>NUCLEOTIDE SEQUENCE [LARGE SCALE GENOMIC DNA]</scope>
    <source>
        <strain evidence="4 5">DSM 17801</strain>
    </source>
</reference>
<gene>
    <name evidence="4" type="ORF">CSC65_02675</name>
</gene>
<evidence type="ECO:0000313" key="4">
    <source>
        <dbReference type="EMBL" id="KAF1696959.1"/>
    </source>
</evidence>
<dbReference type="InterPro" id="IPR025511">
    <property type="entry name" value="DUF4398"/>
</dbReference>
<protein>
    <recommendedName>
        <fullName evidence="3">DUF4398 domain-containing protein</fullName>
    </recommendedName>
</protein>
<comment type="caution">
    <text evidence="4">The sequence shown here is derived from an EMBL/GenBank/DDBJ whole genome shotgun (WGS) entry which is preliminary data.</text>
</comment>
<sequence>MIDSSFAHFRRCLYALVAASGLAVTAQAQVASPDLLRAQQAVQNAQAADADQYAPDLLDTARQALIQAQAGALSRSRGERRDADELARRAAADADLARVRSDRAQADAALHQRREEIAGLRQTLGLPAEGAP</sequence>
<dbReference type="EMBL" id="PDWN01000002">
    <property type="protein sequence ID" value="KAF1696959.1"/>
    <property type="molecule type" value="Genomic_DNA"/>
</dbReference>
<dbReference type="Proteomes" id="UP000788419">
    <property type="component" value="Unassembled WGS sequence"/>
</dbReference>
<keyword evidence="2" id="KW-0732">Signal</keyword>
<name>A0ABQ6ZAS3_9GAMM</name>
<feature type="compositionally biased region" description="Basic and acidic residues" evidence="1">
    <location>
        <begin position="76"/>
        <end position="110"/>
    </location>
</feature>
<proteinExistence type="predicted"/>
<dbReference type="Gene3D" id="1.20.1270.390">
    <property type="match status" value="1"/>
</dbReference>
<feature type="region of interest" description="Disordered" evidence="1">
    <location>
        <begin position="69"/>
        <end position="110"/>
    </location>
</feature>
<organism evidence="4 5">
    <name type="scientific">Pseudoxanthomonas daejeonensis</name>
    <dbReference type="NCBI Taxonomy" id="266062"/>
    <lineage>
        <taxon>Bacteria</taxon>
        <taxon>Pseudomonadati</taxon>
        <taxon>Pseudomonadota</taxon>
        <taxon>Gammaproteobacteria</taxon>
        <taxon>Lysobacterales</taxon>
        <taxon>Lysobacteraceae</taxon>
        <taxon>Pseudoxanthomonas</taxon>
    </lineage>
</organism>
<evidence type="ECO:0000256" key="1">
    <source>
        <dbReference type="SAM" id="MobiDB-lite"/>
    </source>
</evidence>
<feature type="chain" id="PRO_5046692459" description="DUF4398 domain-containing protein" evidence="2">
    <location>
        <begin position="29"/>
        <end position="132"/>
    </location>
</feature>
<accession>A0ABQ6ZAS3</accession>
<dbReference type="Pfam" id="PF14346">
    <property type="entry name" value="DUF4398"/>
    <property type="match status" value="1"/>
</dbReference>
<dbReference type="RefSeq" id="WP_425501295.1">
    <property type="nucleotide sequence ID" value="NZ_CP093331.1"/>
</dbReference>
<feature type="signal peptide" evidence="2">
    <location>
        <begin position="1"/>
        <end position="28"/>
    </location>
</feature>